<protein>
    <submittedName>
        <fullName evidence="1">Uncharacterized protein</fullName>
    </submittedName>
</protein>
<sequence length="134" mass="15424">MCQCPLGAPLPGGFDKSMGGEKRTQKTRRLLLDSGLMADLCNYPSEIDMDGRMFGGEHKVRPYAPPERKGESCIRPLCPIRPYAQKLRLHRAMLYAFRRSTRNPIRAFWKSPKRITRTFLSHRRDLSSPSRFGK</sequence>
<reference evidence="1" key="1">
    <citation type="submission" date="2019-02" db="EMBL/GenBank/DDBJ databases">
        <authorList>
            <person name="Gruber-Vodicka R. H."/>
            <person name="Seah K. B. B."/>
        </authorList>
    </citation>
    <scope>NUCLEOTIDE SEQUENCE</scope>
    <source>
        <strain evidence="1">BECK_BZ164</strain>
    </source>
</reference>
<dbReference type="AlphaFoldDB" id="A0A450W5P3"/>
<gene>
    <name evidence="1" type="ORF">BECKFM1743B_GA0114221_102355</name>
</gene>
<organism evidence="1">
    <name type="scientific">Candidatus Kentrum sp. FM</name>
    <dbReference type="NCBI Taxonomy" id="2126340"/>
    <lineage>
        <taxon>Bacteria</taxon>
        <taxon>Pseudomonadati</taxon>
        <taxon>Pseudomonadota</taxon>
        <taxon>Gammaproteobacteria</taxon>
        <taxon>Candidatus Kentrum</taxon>
    </lineage>
</organism>
<dbReference type="EMBL" id="CAADFL010000235">
    <property type="protein sequence ID" value="VFK12329.1"/>
    <property type="molecule type" value="Genomic_DNA"/>
</dbReference>
<proteinExistence type="predicted"/>
<evidence type="ECO:0000313" key="1">
    <source>
        <dbReference type="EMBL" id="VFK12329.1"/>
    </source>
</evidence>
<name>A0A450W5P3_9GAMM</name>
<accession>A0A450W5P3</accession>